<dbReference type="InterPro" id="IPR029033">
    <property type="entry name" value="His_PPase_superfam"/>
</dbReference>
<sequence>MDLILWRHAEAEPAGPDEPDAKRALTAKGKRHAARVGAWLYRQLPDDVRVLSSPAKRCVQTVEALGRNYKLLEALGTESSAEAILGACGWPDHRQPALVVGHQPLLGEVASLVLCGAKQDWRIRKAGVLWITHKGSDGVPYIKLVVGPDFIGQLR</sequence>
<organism evidence="1 2">
    <name type="scientific">Massilia yuzhufengensis</name>
    <dbReference type="NCBI Taxonomy" id="1164594"/>
    <lineage>
        <taxon>Bacteria</taxon>
        <taxon>Pseudomonadati</taxon>
        <taxon>Pseudomonadota</taxon>
        <taxon>Betaproteobacteria</taxon>
        <taxon>Burkholderiales</taxon>
        <taxon>Oxalobacteraceae</taxon>
        <taxon>Telluria group</taxon>
        <taxon>Massilia</taxon>
    </lineage>
</organism>
<gene>
    <name evidence="1" type="ORF">SAMN05216204_10676</name>
</gene>
<evidence type="ECO:0000313" key="2">
    <source>
        <dbReference type="Proteomes" id="UP000198639"/>
    </source>
</evidence>
<dbReference type="Pfam" id="PF00300">
    <property type="entry name" value="His_Phos_1"/>
    <property type="match status" value="1"/>
</dbReference>
<evidence type="ECO:0000313" key="1">
    <source>
        <dbReference type="EMBL" id="SFC43346.1"/>
    </source>
</evidence>
<dbReference type="Gene3D" id="3.40.50.1240">
    <property type="entry name" value="Phosphoglycerate mutase-like"/>
    <property type="match status" value="1"/>
</dbReference>
<dbReference type="CDD" id="cd07067">
    <property type="entry name" value="HP_PGM_like"/>
    <property type="match status" value="1"/>
</dbReference>
<reference evidence="2" key="1">
    <citation type="submission" date="2016-10" db="EMBL/GenBank/DDBJ databases">
        <authorList>
            <person name="Varghese N."/>
            <person name="Submissions S."/>
        </authorList>
    </citation>
    <scope>NUCLEOTIDE SEQUENCE [LARGE SCALE GENOMIC DNA]</scope>
    <source>
        <strain evidence="2">CGMCC 1.12041</strain>
    </source>
</reference>
<dbReference type="EMBL" id="FOLD01000006">
    <property type="protein sequence ID" value="SFC43346.1"/>
    <property type="molecule type" value="Genomic_DNA"/>
</dbReference>
<proteinExistence type="predicted"/>
<keyword evidence="2" id="KW-1185">Reference proteome</keyword>
<dbReference type="AlphaFoldDB" id="A0A1I1J4H8"/>
<dbReference type="InterPro" id="IPR013078">
    <property type="entry name" value="His_Pase_superF_clade-1"/>
</dbReference>
<dbReference type="Proteomes" id="UP000198639">
    <property type="component" value="Unassembled WGS sequence"/>
</dbReference>
<dbReference type="SMART" id="SM00855">
    <property type="entry name" value="PGAM"/>
    <property type="match status" value="1"/>
</dbReference>
<dbReference type="STRING" id="1164594.SAMN05216204_10676"/>
<dbReference type="OrthoDB" id="9814783at2"/>
<dbReference type="SUPFAM" id="SSF53254">
    <property type="entry name" value="Phosphoglycerate mutase-like"/>
    <property type="match status" value="1"/>
</dbReference>
<dbReference type="RefSeq" id="WP_091873455.1">
    <property type="nucleotide sequence ID" value="NZ_FOLD01000006.1"/>
</dbReference>
<protein>
    <submittedName>
        <fullName evidence="1">Phosphohistidine phosphatase, SixA</fullName>
    </submittedName>
</protein>
<name>A0A1I1J4H8_9BURK</name>
<accession>A0A1I1J4H8</accession>